<organism evidence="1 2">
    <name type="scientific">Phaeosphaeria nodorum (strain SN15 / ATCC MYA-4574 / FGSC 10173)</name>
    <name type="common">Glume blotch fungus</name>
    <name type="synonym">Parastagonospora nodorum</name>
    <dbReference type="NCBI Taxonomy" id="321614"/>
    <lineage>
        <taxon>Eukaryota</taxon>
        <taxon>Fungi</taxon>
        <taxon>Dikarya</taxon>
        <taxon>Ascomycota</taxon>
        <taxon>Pezizomycotina</taxon>
        <taxon>Dothideomycetes</taxon>
        <taxon>Pleosporomycetidae</taxon>
        <taxon>Pleosporales</taxon>
        <taxon>Pleosporineae</taxon>
        <taxon>Phaeosphaeriaceae</taxon>
        <taxon>Parastagonospora</taxon>
    </lineage>
</organism>
<sequence>MSKSVSDARTTRVQKVCTLWTHDDNFSRDDIVFNSEKFPEIPTTTGTLLQIVALDSNTAVRDFQSTTKGSQHDLHQAKEGVFARDTGANGLFKRSRRRCPRATVYNTSQKVNQVSISEFDSKKSSASATECR</sequence>
<evidence type="ECO:0000313" key="1">
    <source>
        <dbReference type="EMBL" id="EAT83859.1"/>
    </source>
</evidence>
<dbReference type="GeneID" id="5975899"/>
<gene>
    <name evidence="1" type="ORF">SNOG_08691</name>
</gene>
<dbReference type="VEuPathDB" id="FungiDB:JI435_086900"/>
<dbReference type="STRING" id="321614.Q0UHS3"/>
<dbReference type="RefSeq" id="XP_001799000.1">
    <property type="nucleotide sequence ID" value="XM_001798948.1"/>
</dbReference>
<dbReference type="KEGG" id="pno:SNOG_08691"/>
<dbReference type="Proteomes" id="UP000001055">
    <property type="component" value="Unassembled WGS sequence"/>
</dbReference>
<dbReference type="EMBL" id="CH445337">
    <property type="protein sequence ID" value="EAT83859.1"/>
    <property type="molecule type" value="Genomic_DNA"/>
</dbReference>
<name>Q0UHS3_PHANO</name>
<dbReference type="InParanoid" id="Q0UHS3"/>
<proteinExistence type="predicted"/>
<dbReference type="AlphaFoldDB" id="Q0UHS3"/>
<protein>
    <submittedName>
        <fullName evidence="1">Uncharacterized protein</fullName>
    </submittedName>
</protein>
<accession>Q0UHS3</accession>
<dbReference type="OMA" id="QGHPRRH"/>
<evidence type="ECO:0000313" key="2">
    <source>
        <dbReference type="Proteomes" id="UP000001055"/>
    </source>
</evidence>
<reference evidence="2" key="1">
    <citation type="journal article" date="2007" name="Plant Cell">
        <title>Dothideomycete-plant interactions illuminated by genome sequencing and EST analysis of the wheat pathogen Stagonospora nodorum.</title>
        <authorList>
            <person name="Hane J.K."/>
            <person name="Lowe R.G."/>
            <person name="Solomon P.S."/>
            <person name="Tan K.C."/>
            <person name="Schoch C.L."/>
            <person name="Spatafora J.W."/>
            <person name="Crous P.W."/>
            <person name="Kodira C."/>
            <person name="Birren B.W."/>
            <person name="Galagan J.E."/>
            <person name="Torriani S.F."/>
            <person name="McDonald B.A."/>
            <person name="Oliver R.P."/>
        </authorList>
    </citation>
    <scope>NUCLEOTIDE SEQUENCE [LARGE SCALE GENOMIC DNA]</scope>
    <source>
        <strain evidence="2">SN15 / ATCC MYA-4574 / FGSC 10173</strain>
    </source>
</reference>